<organism evidence="4 6">
    <name type="scientific">Paenibacillus urinalis</name>
    <dbReference type="NCBI Taxonomy" id="521520"/>
    <lineage>
        <taxon>Bacteria</taxon>
        <taxon>Bacillati</taxon>
        <taxon>Bacillota</taxon>
        <taxon>Bacilli</taxon>
        <taxon>Bacillales</taxon>
        <taxon>Paenibacillaceae</taxon>
        <taxon>Paenibacillus</taxon>
    </lineage>
</organism>
<feature type="transmembrane region" description="Helical" evidence="2">
    <location>
        <begin position="12"/>
        <end position="31"/>
    </location>
</feature>
<dbReference type="Pfam" id="PF01841">
    <property type="entry name" value="Transglut_core"/>
    <property type="match status" value="1"/>
</dbReference>
<keyword evidence="7" id="KW-1185">Reference proteome</keyword>
<dbReference type="InterPro" id="IPR025403">
    <property type="entry name" value="TgpA-like_C"/>
</dbReference>
<dbReference type="EMBL" id="CP118101">
    <property type="protein sequence ID" value="WDH81634.1"/>
    <property type="molecule type" value="Genomic_DNA"/>
</dbReference>
<dbReference type="SUPFAM" id="SSF54001">
    <property type="entry name" value="Cysteine proteinases"/>
    <property type="match status" value="1"/>
</dbReference>
<name>A0AAX3MXU9_9BACL</name>
<evidence type="ECO:0000256" key="1">
    <source>
        <dbReference type="SAM" id="MobiDB-lite"/>
    </source>
</evidence>
<dbReference type="Pfam" id="PF11992">
    <property type="entry name" value="TgpA_N"/>
    <property type="match status" value="1"/>
</dbReference>
<proteinExistence type="predicted"/>
<dbReference type="InterPro" id="IPR038765">
    <property type="entry name" value="Papain-like_cys_pep_sf"/>
</dbReference>
<dbReference type="Pfam" id="PF13559">
    <property type="entry name" value="DUF4129"/>
    <property type="match status" value="1"/>
</dbReference>
<feature type="compositionally biased region" description="Acidic residues" evidence="1">
    <location>
        <begin position="576"/>
        <end position="595"/>
    </location>
</feature>
<keyword evidence="2" id="KW-0812">Transmembrane</keyword>
<feature type="region of interest" description="Disordered" evidence="1">
    <location>
        <begin position="285"/>
        <end position="321"/>
    </location>
</feature>
<dbReference type="Proteomes" id="UP001220962">
    <property type="component" value="Chromosome"/>
</dbReference>
<dbReference type="InterPro" id="IPR021878">
    <property type="entry name" value="TgpA_N"/>
</dbReference>
<protein>
    <submittedName>
        <fullName evidence="4">TransglutaminaseTgpA domain-containing protein</fullName>
    </submittedName>
</protein>
<accession>A0AAX3MXU9</accession>
<feature type="transmembrane region" description="Helical" evidence="2">
    <location>
        <begin position="130"/>
        <end position="150"/>
    </location>
</feature>
<feature type="transmembrane region" description="Helical" evidence="2">
    <location>
        <begin position="156"/>
        <end position="172"/>
    </location>
</feature>
<evidence type="ECO:0000256" key="2">
    <source>
        <dbReference type="SAM" id="Phobius"/>
    </source>
</evidence>
<dbReference type="Gene3D" id="3.10.620.30">
    <property type="match status" value="1"/>
</dbReference>
<dbReference type="SMART" id="SM00460">
    <property type="entry name" value="TGc"/>
    <property type="match status" value="1"/>
</dbReference>
<dbReference type="PANTHER" id="PTHR42736:SF1">
    <property type="entry name" value="PROTEIN-GLUTAMINE GAMMA-GLUTAMYLTRANSFERASE"/>
    <property type="match status" value="1"/>
</dbReference>
<dbReference type="Proteomes" id="UP001221519">
    <property type="component" value="Chromosome"/>
</dbReference>
<dbReference type="EMBL" id="CP118108">
    <property type="protein sequence ID" value="WDI01352.1"/>
    <property type="molecule type" value="Genomic_DNA"/>
</dbReference>
<keyword evidence="2" id="KW-0472">Membrane</keyword>
<feature type="transmembrane region" description="Helical" evidence="2">
    <location>
        <begin position="43"/>
        <end position="60"/>
    </location>
</feature>
<reference evidence="4 7" key="1">
    <citation type="submission" date="2023-02" db="EMBL/GenBank/DDBJ databases">
        <title>Pathogen: clinical or host-associated sample.</title>
        <authorList>
            <person name="Hergert J."/>
            <person name="Casey R."/>
            <person name="Wagner J."/>
            <person name="Young E.L."/>
            <person name="Oakeson K.F."/>
        </authorList>
    </citation>
    <scope>NUCLEOTIDE SEQUENCE</scope>
    <source>
        <strain evidence="5 7">2022CK-00829</strain>
        <strain evidence="4">2022CK-00830</strain>
    </source>
</reference>
<dbReference type="PANTHER" id="PTHR42736">
    <property type="entry name" value="PROTEIN-GLUTAMINE GAMMA-GLUTAMYLTRANSFERASE"/>
    <property type="match status" value="1"/>
</dbReference>
<gene>
    <name evidence="4" type="ORF">PUW23_19240</name>
    <name evidence="5" type="ORF">PUW25_19085</name>
</gene>
<feature type="domain" description="Transglutaminase-like" evidence="3">
    <location>
        <begin position="479"/>
        <end position="564"/>
    </location>
</feature>
<evidence type="ECO:0000313" key="7">
    <source>
        <dbReference type="Proteomes" id="UP001221519"/>
    </source>
</evidence>
<dbReference type="InterPro" id="IPR002931">
    <property type="entry name" value="Transglutaminase-like"/>
</dbReference>
<evidence type="ECO:0000313" key="6">
    <source>
        <dbReference type="Proteomes" id="UP001220962"/>
    </source>
</evidence>
<dbReference type="InterPro" id="IPR052901">
    <property type="entry name" value="Bact_TGase-like"/>
</dbReference>
<feature type="transmembrane region" description="Helical" evidence="2">
    <location>
        <begin position="611"/>
        <end position="629"/>
    </location>
</feature>
<dbReference type="AlphaFoldDB" id="A0AAX3MXU9"/>
<feature type="transmembrane region" description="Helical" evidence="2">
    <location>
        <begin position="67"/>
        <end position="86"/>
    </location>
</feature>
<feature type="transmembrane region" description="Helical" evidence="2">
    <location>
        <begin position="193"/>
        <end position="211"/>
    </location>
</feature>
<evidence type="ECO:0000313" key="4">
    <source>
        <dbReference type="EMBL" id="WDH81634.1"/>
    </source>
</evidence>
<feature type="transmembrane region" description="Helical" evidence="2">
    <location>
        <begin position="106"/>
        <end position="125"/>
    </location>
</feature>
<keyword evidence="2" id="KW-1133">Transmembrane helix</keyword>
<feature type="region of interest" description="Disordered" evidence="1">
    <location>
        <begin position="576"/>
        <end position="601"/>
    </location>
</feature>
<dbReference type="RefSeq" id="WP_047910769.1">
    <property type="nucleotide sequence ID" value="NZ_CP118101.1"/>
</dbReference>
<sequence length="737" mass="83889">MRTWAGKVVGSWYNAFALLWIVMIGMQWVAYTEPIWFQETTSLVALTLIGISLVEIIFPIKQAYRFVIKAIVLLFILYYVLSSYSIFSPDEESSWLIEFVLATNPYIWFSVSTWVMLECIIRLAVNAKRILVFVGLNILAMGILDSFTVAVLWEEVAWIVFAAMGWLVCLHLRRFQLKFPQGWKRLRRNPLKVIANVVVIFALIIVAGVNMPEVPPVLTDPYTAWVNYRGDVIPASSTPGGEGGLNSASESGYSRQDNSLGGGFNYDYSPVMTITTTERSYWRGETRDEYSGTGWEEPSTSRRQFDEVESGNDLENGDRGSIQTREVTQTVSMLNDDVYPVLFGAYAIRQVQAINGETEFNQLDWKSGQAELHWDSNPRELSYPSTYTIVSEVPLVPVERLIGETHEDLYSSSVNDNYLQVPNNFPDRVVNLAEEITAEAETPYEKVGLLQEYLTTNFSYTNNPNLSLKQSTDFVDSFLFEIQEGYCDYFSTALVMMARSLDIPARWVKGYAPGQAAFGEDMALSQATGNTPTLSYTVTNADAHSWAEVYFGEEYGWIPVEATPGFNMPLLTEQSEPDLAETPEVEEEEQEEELAEPVQNTESSDFTVSPIVIWAAGAVLAAWAGYMLWRNRFSLHFYLLRLRIGKPLTPDQKVVIETERWIRSFRRKGFKRSEHETLRESVQRWESEAPQVAGELHSLLKQFEMARYSPSHVEENEWQDVQRIAGQMKKRLRTARA</sequence>
<evidence type="ECO:0000259" key="3">
    <source>
        <dbReference type="SMART" id="SM00460"/>
    </source>
</evidence>
<evidence type="ECO:0000313" key="5">
    <source>
        <dbReference type="EMBL" id="WDI01352.1"/>
    </source>
</evidence>